<sequence>MTSPYRRSTSVADLSDLPPGLRDALRNHAHSHQLAITDGLPAWLTRSENPPSSSLLGRAFKRRANSADPDAEHQTLVIVHPTHLIVAISGAVRGESVLSGPLVALSVARRSIPHADRVSDAEAGLSITGLRIESGDTGSFYVGLGPEPAGQECADAVRAAIDAAKNPG</sequence>
<dbReference type="Proteomes" id="UP000466307">
    <property type="component" value="Unassembled WGS sequence"/>
</dbReference>
<proteinExistence type="predicted"/>
<protein>
    <submittedName>
        <fullName evidence="1">Uncharacterized protein</fullName>
    </submittedName>
</protein>
<dbReference type="RefSeq" id="WP_059039166.1">
    <property type="nucleotide sequence ID" value="NZ_JAADZU010000015.1"/>
</dbReference>
<name>A0A7K3LM73_9ACTN</name>
<evidence type="ECO:0000313" key="1">
    <source>
        <dbReference type="EMBL" id="NDK89328.1"/>
    </source>
</evidence>
<dbReference type="AlphaFoldDB" id="A0A7K3LM73"/>
<reference evidence="1 2" key="1">
    <citation type="submission" date="2020-01" db="EMBL/GenBank/DDBJ databases">
        <title>Investigation of new actinobacteria for the biodesulphurisation of diesel fuel.</title>
        <authorList>
            <person name="Athi Narayanan S.M."/>
        </authorList>
    </citation>
    <scope>NUCLEOTIDE SEQUENCE [LARGE SCALE GENOMIC DNA]</scope>
    <source>
        <strain evidence="1 2">213E</strain>
    </source>
</reference>
<organism evidence="1 2">
    <name type="scientific">Gordonia desulfuricans</name>
    <dbReference type="NCBI Taxonomy" id="89051"/>
    <lineage>
        <taxon>Bacteria</taxon>
        <taxon>Bacillati</taxon>
        <taxon>Actinomycetota</taxon>
        <taxon>Actinomycetes</taxon>
        <taxon>Mycobacteriales</taxon>
        <taxon>Gordoniaceae</taxon>
        <taxon>Gordonia</taxon>
    </lineage>
</organism>
<dbReference type="EMBL" id="JAADZU010000015">
    <property type="protein sequence ID" value="NDK89328.1"/>
    <property type="molecule type" value="Genomic_DNA"/>
</dbReference>
<comment type="caution">
    <text evidence="1">The sequence shown here is derived from an EMBL/GenBank/DDBJ whole genome shotgun (WGS) entry which is preliminary data.</text>
</comment>
<keyword evidence="2" id="KW-1185">Reference proteome</keyword>
<accession>A0A7K3LM73</accession>
<evidence type="ECO:0000313" key="2">
    <source>
        <dbReference type="Proteomes" id="UP000466307"/>
    </source>
</evidence>
<gene>
    <name evidence="1" type="ORF">GYA93_06980</name>
</gene>